<comment type="caution">
    <text evidence="1">The sequence shown here is derived from an EMBL/GenBank/DDBJ whole genome shotgun (WGS) entry which is preliminary data.</text>
</comment>
<evidence type="ECO:0000313" key="2">
    <source>
        <dbReference type="EMBL" id="CAL6108382.1"/>
    </source>
</evidence>
<protein>
    <submittedName>
        <fullName evidence="2">Hypothetical_protein</fullName>
    </submittedName>
</protein>
<dbReference type="Proteomes" id="UP001642409">
    <property type="component" value="Unassembled WGS sequence"/>
</dbReference>
<gene>
    <name evidence="1" type="ORF">HINF_LOCUS56607</name>
    <name evidence="2" type="ORF">HINF_LOCUS74940</name>
</gene>
<reference evidence="2 3" key="2">
    <citation type="submission" date="2024-07" db="EMBL/GenBank/DDBJ databases">
        <authorList>
            <person name="Akdeniz Z."/>
        </authorList>
    </citation>
    <scope>NUCLEOTIDE SEQUENCE [LARGE SCALE GENOMIC DNA]</scope>
</reference>
<dbReference type="AlphaFoldDB" id="A0AA86R409"/>
<keyword evidence="3" id="KW-1185">Reference proteome</keyword>
<reference evidence="1" key="1">
    <citation type="submission" date="2023-06" db="EMBL/GenBank/DDBJ databases">
        <authorList>
            <person name="Kurt Z."/>
        </authorList>
    </citation>
    <scope>NUCLEOTIDE SEQUENCE</scope>
</reference>
<dbReference type="EMBL" id="CATOUU010001051">
    <property type="protein sequence ID" value="CAI9968962.1"/>
    <property type="molecule type" value="Genomic_DNA"/>
</dbReference>
<dbReference type="EMBL" id="CAXDID020000650">
    <property type="protein sequence ID" value="CAL6108382.1"/>
    <property type="molecule type" value="Genomic_DNA"/>
</dbReference>
<accession>A0AA86R409</accession>
<organism evidence="1">
    <name type="scientific">Hexamita inflata</name>
    <dbReference type="NCBI Taxonomy" id="28002"/>
    <lineage>
        <taxon>Eukaryota</taxon>
        <taxon>Metamonada</taxon>
        <taxon>Diplomonadida</taxon>
        <taxon>Hexamitidae</taxon>
        <taxon>Hexamitinae</taxon>
        <taxon>Hexamita</taxon>
    </lineage>
</organism>
<evidence type="ECO:0000313" key="1">
    <source>
        <dbReference type="EMBL" id="CAI9968962.1"/>
    </source>
</evidence>
<sequence>MQPNTSKLQQPVKKQNNIIQDPEKTYSVEQIQNLVNARAFTGYSITDAKKSEKQLSVILFGSKDVLLAKTYTLRNRRGATDQVGRCRFTESQKQILTTFQQQHAYDTFDGF</sequence>
<name>A0AA86R409_9EUKA</name>
<evidence type="ECO:0000313" key="3">
    <source>
        <dbReference type="Proteomes" id="UP001642409"/>
    </source>
</evidence>
<proteinExistence type="predicted"/>